<gene>
    <name evidence="2" type="ORF">JOC58_001418</name>
</gene>
<feature type="transmembrane region" description="Helical" evidence="1">
    <location>
        <begin position="12"/>
        <end position="33"/>
    </location>
</feature>
<keyword evidence="3" id="KW-1185">Reference proteome</keyword>
<protein>
    <recommendedName>
        <fullName evidence="4">Winged helix-turn-helix domain-containing protein</fullName>
    </recommendedName>
</protein>
<dbReference type="CDD" id="cd00086">
    <property type="entry name" value="homeodomain"/>
    <property type="match status" value="1"/>
</dbReference>
<accession>A0ABU1IWD7</accession>
<feature type="transmembrane region" description="Helical" evidence="1">
    <location>
        <begin position="39"/>
        <end position="61"/>
    </location>
</feature>
<dbReference type="RefSeq" id="WP_188773712.1">
    <property type="nucleotide sequence ID" value="NZ_BMMB01000001.1"/>
</dbReference>
<comment type="caution">
    <text evidence="2">The sequence shown here is derived from an EMBL/GenBank/DDBJ whole genome shotgun (WGS) entry which is preliminary data.</text>
</comment>
<evidence type="ECO:0000313" key="2">
    <source>
        <dbReference type="EMBL" id="MDR6243531.1"/>
    </source>
</evidence>
<keyword evidence="1" id="KW-1133">Transmembrane helix</keyword>
<dbReference type="Proteomes" id="UP001185028">
    <property type="component" value="Unassembled WGS sequence"/>
</dbReference>
<dbReference type="EMBL" id="JAVDQH010000004">
    <property type="protein sequence ID" value="MDR6243531.1"/>
    <property type="molecule type" value="Genomic_DNA"/>
</dbReference>
<dbReference type="InterPro" id="IPR001356">
    <property type="entry name" value="HD"/>
</dbReference>
<keyword evidence="1" id="KW-0472">Membrane</keyword>
<organism evidence="2 3">
    <name type="scientific">Paenibacillus hunanensis</name>
    <dbReference type="NCBI Taxonomy" id="539262"/>
    <lineage>
        <taxon>Bacteria</taxon>
        <taxon>Bacillati</taxon>
        <taxon>Bacillota</taxon>
        <taxon>Bacilli</taxon>
        <taxon>Bacillales</taxon>
        <taxon>Paenibacillaceae</taxon>
        <taxon>Paenibacillus</taxon>
    </lineage>
</organism>
<evidence type="ECO:0000256" key="1">
    <source>
        <dbReference type="SAM" id="Phobius"/>
    </source>
</evidence>
<sequence length="239" mass="27154">MSDRTRVQNPLTIIAIFAGIAEIAGTTVLLGLPLEIQKIFVWFVISFPFLLVGAFFAVLLLNHRVLYAPSDFSNEEHFITLLKERRTAKQAIAETNDVVEELKLLTKSQDSNSEILDAVTKRLISIESELKEKASSIILSTEENKLQSNGKKVKMFRDYVDFIDIANGIVIPEKQINSLENEIVKELKHNYPTPMTIEAISNNTRLEKRVVKICLGNLIRNGFVVSYGEQGFAWWRKEE</sequence>
<evidence type="ECO:0008006" key="4">
    <source>
        <dbReference type="Google" id="ProtNLM"/>
    </source>
</evidence>
<name>A0ABU1IWD7_9BACL</name>
<proteinExistence type="predicted"/>
<reference evidence="2 3" key="1">
    <citation type="submission" date="2023-07" db="EMBL/GenBank/DDBJ databases">
        <title>Genomic Encyclopedia of Type Strains, Phase IV (KMG-IV): sequencing the most valuable type-strain genomes for metagenomic binning, comparative biology and taxonomic classification.</title>
        <authorList>
            <person name="Goeker M."/>
        </authorList>
    </citation>
    <scope>NUCLEOTIDE SEQUENCE [LARGE SCALE GENOMIC DNA]</scope>
    <source>
        <strain evidence="2 3">DSM 22170</strain>
    </source>
</reference>
<keyword evidence="1" id="KW-0812">Transmembrane</keyword>
<evidence type="ECO:0000313" key="3">
    <source>
        <dbReference type="Proteomes" id="UP001185028"/>
    </source>
</evidence>